<keyword evidence="2" id="KW-1133">Transmembrane helix</keyword>
<dbReference type="EMBL" id="SMRT01000002">
    <property type="protein sequence ID" value="TDF99237.1"/>
    <property type="molecule type" value="Genomic_DNA"/>
</dbReference>
<dbReference type="Proteomes" id="UP000295636">
    <property type="component" value="Unassembled WGS sequence"/>
</dbReference>
<dbReference type="InterPro" id="IPR024232">
    <property type="entry name" value="SpoIIIAH"/>
</dbReference>
<keyword evidence="4" id="KW-1185">Reference proteome</keyword>
<feature type="compositionally biased region" description="Low complexity" evidence="1">
    <location>
        <begin position="127"/>
        <end position="139"/>
    </location>
</feature>
<name>A0A4R5KW53_9BACL</name>
<gene>
    <name evidence="3" type="ORF">E1757_05080</name>
</gene>
<dbReference type="Pfam" id="PF12685">
    <property type="entry name" value="SpoIIIAH"/>
    <property type="match status" value="1"/>
</dbReference>
<dbReference type="RefSeq" id="WP_133225775.1">
    <property type="nucleotide sequence ID" value="NZ_SMRT01000002.1"/>
</dbReference>
<accession>A0A4R5KW53</accession>
<proteinExistence type="predicted"/>
<feature type="compositionally biased region" description="Polar residues" evidence="1">
    <location>
        <begin position="112"/>
        <end position="121"/>
    </location>
</feature>
<dbReference type="AlphaFoldDB" id="A0A4R5KW53"/>
<feature type="transmembrane region" description="Helical" evidence="2">
    <location>
        <begin position="7"/>
        <end position="26"/>
    </location>
</feature>
<reference evidence="3 4" key="1">
    <citation type="submission" date="2019-03" db="EMBL/GenBank/DDBJ databases">
        <title>This is whole genome sequence of Paenibacillus sp MS74 strain.</title>
        <authorList>
            <person name="Trinh H.N."/>
        </authorList>
    </citation>
    <scope>NUCLEOTIDE SEQUENCE [LARGE SCALE GENOMIC DNA]</scope>
    <source>
        <strain evidence="3 4">MS74</strain>
    </source>
</reference>
<keyword evidence="2" id="KW-0472">Membrane</keyword>
<evidence type="ECO:0000313" key="3">
    <source>
        <dbReference type="EMBL" id="TDF99237.1"/>
    </source>
</evidence>
<dbReference type="Gene3D" id="1.10.287.4300">
    <property type="entry name" value="Stage III sporulation protein AH-like"/>
    <property type="match status" value="1"/>
</dbReference>
<dbReference type="InterPro" id="IPR038503">
    <property type="entry name" value="SpoIIIAH_sf"/>
</dbReference>
<evidence type="ECO:0000256" key="1">
    <source>
        <dbReference type="SAM" id="MobiDB-lite"/>
    </source>
</evidence>
<feature type="region of interest" description="Disordered" evidence="1">
    <location>
        <begin position="65"/>
        <end position="172"/>
    </location>
</feature>
<evidence type="ECO:0000256" key="2">
    <source>
        <dbReference type="SAM" id="Phobius"/>
    </source>
</evidence>
<dbReference type="OrthoDB" id="2604916at2"/>
<protein>
    <recommendedName>
        <fullName evidence="5">SpoIIIAH-like family protein</fullName>
    </recommendedName>
</protein>
<feature type="compositionally biased region" description="Basic and acidic residues" evidence="1">
    <location>
        <begin position="92"/>
        <end position="104"/>
    </location>
</feature>
<keyword evidence="2" id="KW-0812">Transmembrane</keyword>
<sequence length="301" mass="31756">MNSKRQTIWLVSMLSLMVVLSAYYLFTEDVNNLKFTSTGASPANGTSGTGTTGTNVKEVVVNTNDLNVVPPASAPTDKKTSAAATPEGKQPAADKSKPEQKESSTKTPGAANEQSNASQPGAKTDAKAAQPDAKGSAAADAKKSPTDGKSTAAADAKTTQPDAKADSQVSAADAKVLQQVSTQAKSGTDYFTALGLKRNEDLAKKTEKLMTIISDTKQTPEAAANAEAELRKIQDNEAKVSSLEETLMKEFPQAVITEDSSKWRITVQSNKLEKSQAVSIVEKVMNEMSVGPEKIVVQYVP</sequence>
<evidence type="ECO:0008006" key="5">
    <source>
        <dbReference type="Google" id="ProtNLM"/>
    </source>
</evidence>
<evidence type="ECO:0000313" key="4">
    <source>
        <dbReference type="Proteomes" id="UP000295636"/>
    </source>
</evidence>
<comment type="caution">
    <text evidence="3">The sequence shown here is derived from an EMBL/GenBank/DDBJ whole genome shotgun (WGS) entry which is preliminary data.</text>
</comment>
<organism evidence="3 4">
    <name type="scientific">Paenibacillus piri</name>
    <dbReference type="NCBI Taxonomy" id="2547395"/>
    <lineage>
        <taxon>Bacteria</taxon>
        <taxon>Bacillati</taxon>
        <taxon>Bacillota</taxon>
        <taxon>Bacilli</taxon>
        <taxon>Bacillales</taxon>
        <taxon>Paenibacillaceae</taxon>
        <taxon>Paenibacillus</taxon>
    </lineage>
</organism>